<dbReference type="RefSeq" id="WP_161046503.1">
    <property type="nucleotide sequence ID" value="NZ_WWCS01000013.1"/>
</dbReference>
<protein>
    <submittedName>
        <fullName evidence="1">Uncharacterized protein</fullName>
    </submittedName>
</protein>
<dbReference type="Proteomes" id="UP000466332">
    <property type="component" value="Unassembled WGS sequence"/>
</dbReference>
<keyword evidence="2" id="KW-1185">Reference proteome</keyword>
<evidence type="ECO:0000313" key="1">
    <source>
        <dbReference type="EMBL" id="MYN41533.1"/>
    </source>
</evidence>
<accession>A0ABW9WK57</accession>
<comment type="caution">
    <text evidence="1">The sequence shown here is derived from an EMBL/GenBank/DDBJ whole genome shotgun (WGS) entry which is preliminary data.</text>
</comment>
<organism evidence="1 2">
    <name type="scientific">Duganella margarita</name>
    <dbReference type="NCBI Taxonomy" id="2692170"/>
    <lineage>
        <taxon>Bacteria</taxon>
        <taxon>Pseudomonadati</taxon>
        <taxon>Pseudomonadota</taxon>
        <taxon>Betaproteobacteria</taxon>
        <taxon>Burkholderiales</taxon>
        <taxon>Oxalobacteraceae</taxon>
        <taxon>Telluria group</taxon>
        <taxon>Duganella</taxon>
    </lineage>
</organism>
<name>A0ABW9WK57_9BURK</name>
<evidence type="ECO:0000313" key="2">
    <source>
        <dbReference type="Proteomes" id="UP000466332"/>
    </source>
</evidence>
<reference evidence="1 2" key="1">
    <citation type="submission" date="2019-12" db="EMBL/GenBank/DDBJ databases">
        <title>Novel species isolated from a subtropical stream in China.</title>
        <authorList>
            <person name="Lu H."/>
        </authorList>
    </citation>
    <scope>NUCLEOTIDE SEQUENCE [LARGE SCALE GENOMIC DNA]</scope>
    <source>
        <strain evidence="1 2">FT109W</strain>
    </source>
</reference>
<gene>
    <name evidence="1" type="ORF">GTP55_19395</name>
</gene>
<proteinExistence type="predicted"/>
<sequence>MEGRQAALFCHGISTRIGREVSFTLFESADYDIVAKFEEGGVTRMVPVQLKELPPSTVNPTIEIQDILDKLGEKLPDSKNLVMAIHINRAVQGLRPAELRIPTGLGEIWLYGAKDDTQQGWFLIGDMLKDANLVSEFQYPSNVIYSAVWQQNILGNRKGNITLSLGSLSMFNWKP</sequence>
<dbReference type="EMBL" id="WWCS01000013">
    <property type="protein sequence ID" value="MYN41533.1"/>
    <property type="molecule type" value="Genomic_DNA"/>
</dbReference>